<dbReference type="Proteomes" id="UP000318017">
    <property type="component" value="Chromosome"/>
</dbReference>
<keyword evidence="3" id="KW-1185">Reference proteome</keyword>
<feature type="transmembrane region" description="Helical" evidence="1">
    <location>
        <begin position="386"/>
        <end position="408"/>
    </location>
</feature>
<organism evidence="2 3">
    <name type="scientific">Aureliella helgolandensis</name>
    <dbReference type="NCBI Taxonomy" id="2527968"/>
    <lineage>
        <taxon>Bacteria</taxon>
        <taxon>Pseudomonadati</taxon>
        <taxon>Planctomycetota</taxon>
        <taxon>Planctomycetia</taxon>
        <taxon>Pirellulales</taxon>
        <taxon>Pirellulaceae</taxon>
        <taxon>Aureliella</taxon>
    </lineage>
</organism>
<keyword evidence="1" id="KW-0812">Transmembrane</keyword>
<feature type="transmembrane region" description="Helical" evidence="1">
    <location>
        <begin position="60"/>
        <end position="80"/>
    </location>
</feature>
<feature type="transmembrane region" description="Helical" evidence="1">
    <location>
        <begin position="6"/>
        <end position="24"/>
    </location>
</feature>
<proteinExistence type="predicted"/>
<sequence length="422" mass="47923">MTYLLSNWLILVPLAISLFIAIQVAQAHRDTSDDSLLMLLLRCIMSLMLLAGFLSLGTRISILSILWLLMLSGLSVVLVVKLRRLARSALFHSCLNAAATRQMPQLLFHFAAENRGWLRRRSVCLQRLLAQGREWDDALQQQEVAKGMYDCLAVRLQKRYGPSTQIRLGEQPRSGPQPKRIESQIEALLGRLMLGSWFVLTIPLSLFIILAIVPTLAQMFEEFGLQLPSIFRNLLACYDLVTEPPWVFLAILVVLLLMACYCLGILLWIFPRLLQSQPFRYLCADYFRSVSLTALMHAADREPTLLEACRAAEQLVPAPFLQWPFQRAVSALENGCQLSEAFHLSGLVTSAEQKQLPISLDEGDPTWSLQQFSIERIDRMVRRYSFWFQWLVVLQTLLFAVLVGWLAVGTIQVLSELISFQA</sequence>
<dbReference type="EMBL" id="CP036298">
    <property type="protein sequence ID" value="QDV28110.1"/>
    <property type="molecule type" value="Genomic_DNA"/>
</dbReference>
<dbReference type="OrthoDB" id="242349at2"/>
<dbReference type="AlphaFoldDB" id="A0A518GHV1"/>
<evidence type="ECO:0008006" key="4">
    <source>
        <dbReference type="Google" id="ProtNLM"/>
    </source>
</evidence>
<evidence type="ECO:0000313" key="3">
    <source>
        <dbReference type="Proteomes" id="UP000318017"/>
    </source>
</evidence>
<keyword evidence="1" id="KW-0472">Membrane</keyword>
<evidence type="ECO:0000313" key="2">
    <source>
        <dbReference type="EMBL" id="QDV28110.1"/>
    </source>
</evidence>
<dbReference type="PANTHER" id="PTHR30012">
    <property type="entry name" value="GENERAL SECRETION PATHWAY PROTEIN"/>
    <property type="match status" value="1"/>
</dbReference>
<name>A0A518GHV1_9BACT</name>
<dbReference type="RefSeq" id="WP_145086548.1">
    <property type="nucleotide sequence ID" value="NZ_CP036298.1"/>
</dbReference>
<accession>A0A518GHV1</accession>
<keyword evidence="1" id="KW-1133">Transmembrane helix</keyword>
<evidence type="ECO:0000256" key="1">
    <source>
        <dbReference type="SAM" id="Phobius"/>
    </source>
</evidence>
<feature type="transmembrane region" description="Helical" evidence="1">
    <location>
        <begin position="188"/>
        <end position="213"/>
    </location>
</feature>
<protein>
    <recommendedName>
        <fullName evidence="4">Type IV pilin biogenesis protein</fullName>
    </recommendedName>
</protein>
<feature type="transmembrane region" description="Helical" evidence="1">
    <location>
        <begin position="246"/>
        <end position="270"/>
    </location>
</feature>
<dbReference type="InterPro" id="IPR003004">
    <property type="entry name" value="GspF/PilC"/>
</dbReference>
<gene>
    <name evidence="2" type="ORF">Q31a_65050</name>
</gene>
<dbReference type="KEGG" id="ahel:Q31a_65050"/>
<reference evidence="2 3" key="1">
    <citation type="submission" date="2019-02" db="EMBL/GenBank/DDBJ databases">
        <title>Deep-cultivation of Planctomycetes and their phenomic and genomic characterization uncovers novel biology.</title>
        <authorList>
            <person name="Wiegand S."/>
            <person name="Jogler M."/>
            <person name="Boedeker C."/>
            <person name="Pinto D."/>
            <person name="Vollmers J."/>
            <person name="Rivas-Marin E."/>
            <person name="Kohn T."/>
            <person name="Peeters S.H."/>
            <person name="Heuer A."/>
            <person name="Rast P."/>
            <person name="Oberbeckmann S."/>
            <person name="Bunk B."/>
            <person name="Jeske O."/>
            <person name="Meyerdierks A."/>
            <person name="Storesund J.E."/>
            <person name="Kallscheuer N."/>
            <person name="Luecker S."/>
            <person name="Lage O.M."/>
            <person name="Pohl T."/>
            <person name="Merkel B.J."/>
            <person name="Hornburger P."/>
            <person name="Mueller R.-W."/>
            <person name="Bruemmer F."/>
            <person name="Labrenz M."/>
            <person name="Spormann A.M."/>
            <person name="Op den Camp H."/>
            <person name="Overmann J."/>
            <person name="Amann R."/>
            <person name="Jetten M.S.M."/>
            <person name="Mascher T."/>
            <person name="Medema M.H."/>
            <person name="Devos D.P."/>
            <person name="Kaster A.-K."/>
            <person name="Ovreas L."/>
            <person name="Rohde M."/>
            <person name="Galperin M.Y."/>
            <person name="Jogler C."/>
        </authorList>
    </citation>
    <scope>NUCLEOTIDE SEQUENCE [LARGE SCALE GENOMIC DNA]</scope>
    <source>
        <strain evidence="2 3">Q31a</strain>
    </source>
</reference>
<dbReference type="PANTHER" id="PTHR30012:SF0">
    <property type="entry name" value="TYPE II SECRETION SYSTEM PROTEIN F-RELATED"/>
    <property type="match status" value="1"/>
</dbReference>